<reference evidence="1 2" key="1">
    <citation type="journal article" date="2020" name="Int. J. Syst. Evol. Microbiol.">
        <title>Reclassification of Streptomyces castelarensis and Streptomyces sporoclivatus as later heterotypic synonyms of Streptomyces antimycoticus.</title>
        <authorList>
            <person name="Komaki H."/>
            <person name="Tamura T."/>
        </authorList>
    </citation>
    <scope>NUCLEOTIDE SEQUENCE [LARGE SCALE GENOMIC DNA]</scope>
    <source>
        <strain evidence="1 2">NBRC 13459</strain>
    </source>
</reference>
<dbReference type="AlphaFoldDB" id="A0A4D4L044"/>
<dbReference type="PANTHER" id="PTHR43760:SF1">
    <property type="entry name" value="ENDORIBONUCLEASE L-PSP_CHORISMATE MUTASE-LIKE DOMAIN-CONTAINING PROTEIN"/>
    <property type="match status" value="1"/>
</dbReference>
<dbReference type="CDD" id="cd02199">
    <property type="entry name" value="YjgF_YER057c_UK114_like_1"/>
    <property type="match status" value="1"/>
</dbReference>
<dbReference type="OrthoDB" id="4548938at2"/>
<comment type="caution">
    <text evidence="1">The sequence shown here is derived from an EMBL/GenBank/DDBJ whole genome shotgun (WGS) entry which is preliminary data.</text>
</comment>
<dbReference type="InterPro" id="IPR013813">
    <property type="entry name" value="Endoribo_LPSP/chorism_mut-like"/>
</dbReference>
<dbReference type="Pfam" id="PF01042">
    <property type="entry name" value="Ribonuc_L-PSP"/>
    <property type="match status" value="1"/>
</dbReference>
<protein>
    <submittedName>
        <fullName evidence="1">Uncharacterized protein</fullName>
    </submittedName>
</protein>
<evidence type="ECO:0000313" key="2">
    <source>
        <dbReference type="Proteomes" id="UP000301309"/>
    </source>
</evidence>
<dbReference type="InterPro" id="IPR006175">
    <property type="entry name" value="YjgF/YER057c/UK114"/>
</dbReference>
<gene>
    <name evidence="1" type="ORF">SVIO_028130</name>
</gene>
<accession>A0A4D4L044</accession>
<dbReference type="EMBL" id="BJHW01000001">
    <property type="protein sequence ID" value="GDY52190.1"/>
    <property type="molecule type" value="Genomic_DNA"/>
</dbReference>
<dbReference type="RefSeq" id="WP_137977187.1">
    <property type="nucleotide sequence ID" value="NZ_BAAASO010000035.1"/>
</dbReference>
<dbReference type="InterPro" id="IPR035959">
    <property type="entry name" value="RutC-like_sf"/>
</dbReference>
<name>A0A4D4L044_STRVO</name>
<organism evidence="1 2">
    <name type="scientific">Streptomyces violaceusniger</name>
    <dbReference type="NCBI Taxonomy" id="68280"/>
    <lineage>
        <taxon>Bacteria</taxon>
        <taxon>Bacillati</taxon>
        <taxon>Actinomycetota</taxon>
        <taxon>Actinomycetes</taxon>
        <taxon>Kitasatosporales</taxon>
        <taxon>Streptomycetaceae</taxon>
        <taxon>Streptomyces</taxon>
        <taxon>Streptomyces violaceusniger group</taxon>
    </lineage>
</organism>
<evidence type="ECO:0000313" key="1">
    <source>
        <dbReference type="EMBL" id="GDY52190.1"/>
    </source>
</evidence>
<dbReference type="Proteomes" id="UP000301309">
    <property type="component" value="Unassembled WGS sequence"/>
</dbReference>
<dbReference type="SUPFAM" id="SSF55298">
    <property type="entry name" value="YjgF-like"/>
    <property type="match status" value="1"/>
</dbReference>
<sequence length="147" mass="14973">MATPNERASAPSGYVTPVVVHEGVAYVSGQLPRKDGRIAYHGKVGADVDLESARAAARLCAQACLTTLDSALSGDQGRVLRILKITGFVASAPDFTAQGKVIDAASEVLIEALGDSGRHARSAIGVAQLPHGACVEIEVVAALGAPS</sequence>
<dbReference type="Gene3D" id="3.30.1330.40">
    <property type="entry name" value="RutC-like"/>
    <property type="match status" value="1"/>
</dbReference>
<keyword evidence="2" id="KW-1185">Reference proteome</keyword>
<dbReference type="PANTHER" id="PTHR43760">
    <property type="entry name" value="ENDORIBONUCLEASE-RELATED"/>
    <property type="match status" value="1"/>
</dbReference>
<proteinExistence type="predicted"/>